<feature type="compositionally biased region" description="Polar residues" evidence="1">
    <location>
        <begin position="190"/>
        <end position="210"/>
    </location>
</feature>
<dbReference type="AlphaFoldDB" id="A0A448WW86"/>
<evidence type="ECO:0000313" key="3">
    <source>
        <dbReference type="Proteomes" id="UP000784294"/>
    </source>
</evidence>
<organism evidence="2 3">
    <name type="scientific">Protopolystoma xenopodis</name>
    <dbReference type="NCBI Taxonomy" id="117903"/>
    <lineage>
        <taxon>Eukaryota</taxon>
        <taxon>Metazoa</taxon>
        <taxon>Spiralia</taxon>
        <taxon>Lophotrochozoa</taxon>
        <taxon>Platyhelminthes</taxon>
        <taxon>Monogenea</taxon>
        <taxon>Polyopisthocotylea</taxon>
        <taxon>Polystomatidea</taxon>
        <taxon>Polystomatidae</taxon>
        <taxon>Protopolystoma</taxon>
    </lineage>
</organism>
<accession>A0A448WW86</accession>
<reference evidence="2" key="1">
    <citation type="submission" date="2018-11" db="EMBL/GenBank/DDBJ databases">
        <authorList>
            <consortium name="Pathogen Informatics"/>
        </authorList>
    </citation>
    <scope>NUCLEOTIDE SEQUENCE</scope>
</reference>
<feature type="region of interest" description="Disordered" evidence="1">
    <location>
        <begin position="1"/>
        <end position="210"/>
    </location>
</feature>
<sequence>MLVQFSRDTGYDHAPSVTGSIGHSSRNNISEDTSSRHYIPSSFALELDDDNDGLDTAFADHLPRLGASPGPQIPPSSPTEFLPFYSEAANKSRRRQTQGQSTPESCASADDRTSHSRIPPTSIPSSDSIGDRATGSSPLGTPPSSHDSGRERTDDPLNDDVDSALNRTLTNETHPDISRPIVDDDDDARCSQTRESFTSRGEVNTPSPPQ</sequence>
<feature type="compositionally biased region" description="Low complexity" evidence="1">
    <location>
        <begin position="116"/>
        <end position="145"/>
    </location>
</feature>
<gene>
    <name evidence="2" type="ORF">PXEA_LOCUS15195</name>
</gene>
<feature type="compositionally biased region" description="Polar residues" evidence="1">
    <location>
        <begin position="17"/>
        <end position="32"/>
    </location>
</feature>
<keyword evidence="3" id="KW-1185">Reference proteome</keyword>
<comment type="caution">
    <text evidence="2">The sequence shown here is derived from an EMBL/GenBank/DDBJ whole genome shotgun (WGS) entry which is preliminary data.</text>
</comment>
<dbReference type="EMBL" id="CAAALY010052928">
    <property type="protein sequence ID" value="VEL21755.1"/>
    <property type="molecule type" value="Genomic_DNA"/>
</dbReference>
<dbReference type="OrthoDB" id="10069709at2759"/>
<proteinExistence type="predicted"/>
<evidence type="ECO:0000256" key="1">
    <source>
        <dbReference type="SAM" id="MobiDB-lite"/>
    </source>
</evidence>
<protein>
    <submittedName>
        <fullName evidence="2">Uncharacterized protein</fullName>
    </submittedName>
</protein>
<name>A0A448WW86_9PLAT</name>
<evidence type="ECO:0000313" key="2">
    <source>
        <dbReference type="EMBL" id="VEL21755.1"/>
    </source>
</evidence>
<dbReference type="Proteomes" id="UP000784294">
    <property type="component" value="Unassembled WGS sequence"/>
</dbReference>